<evidence type="ECO:0000256" key="2">
    <source>
        <dbReference type="ARBA" id="ARBA00022574"/>
    </source>
</evidence>
<dbReference type="PANTHER" id="PTHR22848">
    <property type="entry name" value="WD40 REPEAT PROTEIN"/>
    <property type="match status" value="1"/>
</dbReference>
<evidence type="ECO:0000256" key="7">
    <source>
        <dbReference type="ARBA" id="ARBA00026184"/>
    </source>
</evidence>
<feature type="repeat" description="WD" evidence="8">
    <location>
        <begin position="561"/>
        <end position="595"/>
    </location>
</feature>
<dbReference type="InterPro" id="IPR036322">
    <property type="entry name" value="WD40_repeat_dom_sf"/>
</dbReference>
<keyword evidence="5" id="KW-0508">mRNA splicing</keyword>
<dbReference type="PROSITE" id="PS50896">
    <property type="entry name" value="LISH"/>
    <property type="match status" value="1"/>
</dbReference>
<keyword evidence="2 8" id="KW-0853">WD repeat</keyword>
<dbReference type="Gene3D" id="2.130.10.10">
    <property type="entry name" value="YVTN repeat-like/Quinoprotein amine dehydrogenase"/>
    <property type="match status" value="3"/>
</dbReference>
<dbReference type="Pfam" id="PF00400">
    <property type="entry name" value="WD40"/>
    <property type="match status" value="5"/>
</dbReference>
<feature type="repeat" description="WD" evidence="8">
    <location>
        <begin position="432"/>
        <end position="473"/>
    </location>
</feature>
<keyword evidence="4" id="KW-0677">Repeat</keyword>
<feature type="repeat" description="WD" evidence="8">
    <location>
        <begin position="474"/>
        <end position="508"/>
    </location>
</feature>
<dbReference type="InterPro" id="IPR001680">
    <property type="entry name" value="WD40_rpt"/>
</dbReference>
<dbReference type="GO" id="GO:0000398">
    <property type="term" value="P:mRNA splicing, via spliceosome"/>
    <property type="evidence" value="ECO:0007669"/>
    <property type="project" value="InterPro"/>
</dbReference>
<protein>
    <recommendedName>
        <fullName evidence="7">WD40 repeat-containing protein SMU1</fullName>
    </recommendedName>
</protein>
<evidence type="ECO:0000256" key="1">
    <source>
        <dbReference type="ARBA" id="ARBA00004324"/>
    </source>
</evidence>
<dbReference type="AlphaFoldDB" id="A0A4P9YBZ8"/>
<dbReference type="InterPro" id="IPR054080">
    <property type="entry name" value="TPR1-like_2nd"/>
</dbReference>
<evidence type="ECO:0000256" key="4">
    <source>
        <dbReference type="ARBA" id="ARBA00022737"/>
    </source>
</evidence>
<comment type="subcellular location">
    <subcellularLocation>
        <location evidence="1">Nucleus speckle</location>
    </subcellularLocation>
</comment>
<evidence type="ECO:0000313" key="10">
    <source>
        <dbReference type="EMBL" id="RKP16863.1"/>
    </source>
</evidence>
<dbReference type="InterPro" id="IPR015943">
    <property type="entry name" value="WD40/YVTN_repeat-like_dom_sf"/>
</dbReference>
<keyword evidence="3" id="KW-0507">mRNA processing</keyword>
<dbReference type="PROSITE" id="PS50294">
    <property type="entry name" value="WD_REPEATS_REGION"/>
    <property type="match status" value="3"/>
</dbReference>
<evidence type="ECO:0000256" key="5">
    <source>
        <dbReference type="ARBA" id="ARBA00023187"/>
    </source>
</evidence>
<organism evidence="10 11">
    <name type="scientific">Rozella allomycis (strain CSF55)</name>
    <dbReference type="NCBI Taxonomy" id="988480"/>
    <lineage>
        <taxon>Eukaryota</taxon>
        <taxon>Fungi</taxon>
        <taxon>Fungi incertae sedis</taxon>
        <taxon>Cryptomycota</taxon>
        <taxon>Cryptomycota incertae sedis</taxon>
        <taxon>Rozella</taxon>
    </lineage>
</organism>
<name>A0A4P9YBZ8_ROZAC</name>
<sequence length="604" mass="69493">ISLLITLLASKIFWHQGKFQSMDKEIQTDNNLLFPRKMKDSKEKIEQLRPSFTDFDKVVDLDEFEYINFDDPSIKLEVIRLICQYLQDEGYTISKTIICDETNVKLKEYDDKANILQKLKRYIVEGDWIEVEKCIGKIGFDQKVLLFEIYKQQYLELIESREIQKAFSFLLKKLKPFEHIDSTGNTFKDLCYLLTVKSIHEVQSFRHWEGVQQGREKLIEQINSSCLVPNAENDDSAESINLPKQRLKKLLNQAASYQFAQRMHQTEEPKPKISSSLFEDYCPRLIPNDCHSILKGENHPLKCVSYLGSHSEYLVAAGTSKFLYCWDLGTSCLISKVDAHESKIWDVCCHKDYIFTSSADSTVKVQPSHFFKQLFDIRQRKISHLSTFSLDSINSDIYTCHYHGFNNILASGGYEKKITLFDVKTNRLIKLFEGHEMAITKLSFNLAGNLVLSGSKDGTVKVFDTVSGLCVKTIDCHLGEVTSVRLDSNGIHMLTSSKDNSTRLWDFRMLRPLVKYKGHQTTSKNFVRSSFGNSKTIVSGSEKDGHVYIWDMNSAELLQRLPGHTGVVYDTIWSDKQSKLVSCGEDGNLMLWKFNPRTKDTFFI</sequence>
<reference evidence="11" key="1">
    <citation type="journal article" date="2018" name="Nat. Microbiol.">
        <title>Leveraging single-cell genomics to expand the fungal tree of life.</title>
        <authorList>
            <person name="Ahrendt S.R."/>
            <person name="Quandt C.A."/>
            <person name="Ciobanu D."/>
            <person name="Clum A."/>
            <person name="Salamov A."/>
            <person name="Andreopoulos B."/>
            <person name="Cheng J.F."/>
            <person name="Woyke T."/>
            <person name="Pelin A."/>
            <person name="Henrissat B."/>
            <person name="Reynolds N.K."/>
            <person name="Benny G.L."/>
            <person name="Smith M.E."/>
            <person name="James T.Y."/>
            <person name="Grigoriev I.V."/>
        </authorList>
    </citation>
    <scope>NUCLEOTIDE SEQUENCE [LARGE SCALE GENOMIC DNA]</scope>
    <source>
        <strain evidence="11">CSF55</strain>
    </source>
</reference>
<comment type="similarity">
    <text evidence="6">Belongs to the WD repeat SMU1 family.</text>
</comment>
<dbReference type="InterPro" id="IPR019775">
    <property type="entry name" value="WD40_repeat_CS"/>
</dbReference>
<evidence type="ECO:0000256" key="6">
    <source>
        <dbReference type="ARBA" id="ARBA00025801"/>
    </source>
</evidence>
<dbReference type="CDD" id="cd00200">
    <property type="entry name" value="WD40"/>
    <property type="match status" value="1"/>
</dbReference>
<dbReference type="EMBL" id="ML006184">
    <property type="protein sequence ID" value="RKP16863.1"/>
    <property type="molecule type" value="Genomic_DNA"/>
</dbReference>
<evidence type="ECO:0000256" key="8">
    <source>
        <dbReference type="PROSITE-ProRule" id="PRU00221"/>
    </source>
</evidence>
<dbReference type="GO" id="GO:0016607">
    <property type="term" value="C:nuclear speck"/>
    <property type="evidence" value="ECO:0007669"/>
    <property type="project" value="UniProtKB-SubCell"/>
</dbReference>
<evidence type="ECO:0000313" key="11">
    <source>
        <dbReference type="Proteomes" id="UP000281549"/>
    </source>
</evidence>
<dbReference type="Pfam" id="PF21889">
    <property type="entry name" value="TPR1-like_2nd"/>
    <property type="match status" value="1"/>
</dbReference>
<dbReference type="PROSITE" id="PS00678">
    <property type="entry name" value="WD_REPEATS_1"/>
    <property type="match status" value="1"/>
</dbReference>
<dbReference type="InterPro" id="IPR006594">
    <property type="entry name" value="LisH"/>
</dbReference>
<dbReference type="PROSITE" id="PS50897">
    <property type="entry name" value="CTLH"/>
    <property type="match status" value="1"/>
</dbReference>
<evidence type="ECO:0000259" key="9">
    <source>
        <dbReference type="PROSITE" id="PS50897"/>
    </source>
</evidence>
<accession>A0A4P9YBZ8</accession>
<dbReference type="SUPFAM" id="SSF50978">
    <property type="entry name" value="WD40 repeat-like"/>
    <property type="match status" value="1"/>
</dbReference>
<proteinExistence type="inferred from homology"/>
<dbReference type="SMART" id="SM00320">
    <property type="entry name" value="WD40"/>
    <property type="match status" value="7"/>
</dbReference>
<dbReference type="InterPro" id="IPR045184">
    <property type="entry name" value="SMU1"/>
</dbReference>
<dbReference type="InterPro" id="IPR006595">
    <property type="entry name" value="CTLH_C"/>
</dbReference>
<evidence type="ECO:0000256" key="3">
    <source>
        <dbReference type="ARBA" id="ARBA00022664"/>
    </source>
</evidence>
<dbReference type="PROSITE" id="PS50082">
    <property type="entry name" value="WD_REPEATS_2"/>
    <property type="match status" value="3"/>
</dbReference>
<dbReference type="Proteomes" id="UP000281549">
    <property type="component" value="Unassembled WGS sequence"/>
</dbReference>
<feature type="non-terminal residue" evidence="10">
    <location>
        <position position="1"/>
    </location>
</feature>
<feature type="domain" description="CTLH" evidence="9">
    <location>
        <begin position="112"/>
        <end position="165"/>
    </location>
</feature>
<gene>
    <name evidence="10" type="ORF">ROZALSC1DRAFT_31283</name>
</gene>